<protein>
    <recommendedName>
        <fullName evidence="4">Dynein heavy chain linker domain-containing protein</fullName>
    </recommendedName>
</protein>
<name>A0A1I8Q9N3_STOCA</name>
<evidence type="ECO:0008006" key="4">
    <source>
        <dbReference type="Google" id="ProtNLM"/>
    </source>
</evidence>
<proteinExistence type="predicted"/>
<keyword evidence="1" id="KW-0175">Coiled coil</keyword>
<evidence type="ECO:0000313" key="2">
    <source>
        <dbReference type="EnsemblMetazoa" id="SCAU015147-PA"/>
    </source>
</evidence>
<gene>
    <name evidence="2" type="primary">106091681</name>
</gene>
<dbReference type="VEuPathDB" id="VectorBase:SCAU015147"/>
<dbReference type="AlphaFoldDB" id="A0A1I8Q9N3"/>
<dbReference type="Proteomes" id="UP000095300">
    <property type="component" value="Unassembled WGS sequence"/>
</dbReference>
<dbReference type="STRING" id="35570.A0A1I8Q9N3"/>
<keyword evidence="3" id="KW-1185">Reference proteome</keyword>
<sequence>MDAFRVKETRDVLTLDELKERVDTVDELFDLLEKLSREAKAINVEEQLLQIDISPFATLAEIVEKMEPIEKLWKTAYEFEKNHLIW</sequence>
<dbReference type="EnsemblMetazoa" id="SCAU015147-RA">
    <property type="protein sequence ID" value="SCAU015147-PA"/>
    <property type="gene ID" value="SCAU015147"/>
</dbReference>
<evidence type="ECO:0000256" key="1">
    <source>
        <dbReference type="SAM" id="Coils"/>
    </source>
</evidence>
<accession>A0A1I8Q9N3</accession>
<evidence type="ECO:0000313" key="3">
    <source>
        <dbReference type="Proteomes" id="UP000095300"/>
    </source>
</evidence>
<feature type="coiled-coil region" evidence="1">
    <location>
        <begin position="15"/>
        <end position="52"/>
    </location>
</feature>
<reference evidence="2" key="1">
    <citation type="submission" date="2020-05" db="UniProtKB">
        <authorList>
            <consortium name="EnsemblMetazoa"/>
        </authorList>
    </citation>
    <scope>IDENTIFICATION</scope>
    <source>
        <strain evidence="2">USDA</strain>
    </source>
</reference>
<organism evidence="2 3">
    <name type="scientific">Stomoxys calcitrans</name>
    <name type="common">Stable fly</name>
    <name type="synonym">Conops calcitrans</name>
    <dbReference type="NCBI Taxonomy" id="35570"/>
    <lineage>
        <taxon>Eukaryota</taxon>
        <taxon>Metazoa</taxon>
        <taxon>Ecdysozoa</taxon>
        <taxon>Arthropoda</taxon>
        <taxon>Hexapoda</taxon>
        <taxon>Insecta</taxon>
        <taxon>Pterygota</taxon>
        <taxon>Neoptera</taxon>
        <taxon>Endopterygota</taxon>
        <taxon>Diptera</taxon>
        <taxon>Brachycera</taxon>
        <taxon>Muscomorpha</taxon>
        <taxon>Muscoidea</taxon>
        <taxon>Muscidae</taxon>
        <taxon>Stomoxys</taxon>
    </lineage>
</organism>